<feature type="compositionally biased region" description="Basic residues" evidence="2">
    <location>
        <begin position="460"/>
        <end position="475"/>
    </location>
</feature>
<keyword evidence="1" id="KW-0175">Coiled coil</keyword>
<dbReference type="EMBL" id="CAJJDO010000163">
    <property type="protein sequence ID" value="CAD8211367.1"/>
    <property type="molecule type" value="Genomic_DNA"/>
</dbReference>
<dbReference type="OrthoDB" id="441013at2759"/>
<dbReference type="PANTHER" id="PTHR21178">
    <property type="entry name" value="CILIA- AND FLAGELLA-ASSOCIATED PROTEIN 61"/>
    <property type="match status" value="1"/>
</dbReference>
<evidence type="ECO:0000313" key="6">
    <source>
        <dbReference type="Proteomes" id="UP000689195"/>
    </source>
</evidence>
<feature type="domain" description="Cilia- and flagella-associated protein 61 N-terminal" evidence="3">
    <location>
        <begin position="12"/>
        <end position="303"/>
    </location>
</feature>
<sequence length="1762" mass="206492">MSFSEQQGQELQIRKADLDDYDEIMQLMQEEGEEDLQQLYAYPKILTLFERSYLSVTVLDSQNNIIGSAVFDDCPQGVTGQVDFKHENLWEQWIHDGWDIGFHVSSFNCLWMTFFFLARKRFQLTEDQQLQITKQIFQKVYDYLNVVNGIFFLKRSEANDATQQELDIALENLFEILPKRQDFKLKFMQGVNQNCEIYYSASSMVTELLEIRMAREEDHDDLAAIFNRQSDVHTEEFGEFFIADLIATQNQTRRQARNYRSDGKAIVGQVGDKAVGLMSISSDIDYRLLGQCFDLEVFDNLQKSEYMEAIRNRLDQIALEEQINKQIITYKKHIELTKEAMKCHIIGQRLYLQQYCFDRDQEIKQKIDDYGQEDLAKTLTQQVVTNMINGWLKDYQVFKPSDLFLEYPDSFKDLECITIKPIQVLLEALEFFGLPKGYMNGEGHWKDWAKKKEEEQKALSLKRPKRQQKKTNKKAKKEDKDEDIFKPPPYFDLGPFLLAFTKFTSVSSETRTQFRKQIESRVKELIMEFCTENGEMDPSRHIDLIEFPDVLRNKGFDIGAPMGENLAFILECFGELEVDNRIIQKIKEEKDAKKKDANLKKVGDDAPKPVDVLQKMTSYSEFIGAIQKLKIYDQMMCRLQLVRSNTLQNEVEEIIQEEQNKINNLEKAKNCERNQTQFDEHVSQIQSIDQLPEVPKAAQNAVVINLFCIDERFESRSLDFVERAFELFPDREYLILTQPYTVQETTLLSHFLQVQRKKHSTFEHVLYIFHRNSLDSHLIELRKLNQNEWNQCQFLVENLLGKDNIEKDVKNVNDNETFIVYCKDEIIGLYCMKKYVNLQYLKSHFCIQDHILIKEHPKHLHTRLLHGILNPLFAKQTRFILREICRLMDKTCIMLEIHDRTLLPDIFHEFNFVRSRAFPHFLKQKWDWTLDDDQKERMGTILDDRDPYDQSQSPFSLAMLTKKQLSNVKISNNSRIVVVGASDTGLSFIESLLTIKDIHFTNIILLAPGGLITMHVKHEFEMLKAMSTNYTLEELRALMIDARVQVVDAKMVKLDKKGNRIKIDKNAFIPFDYLIITVGLIDTELQSREKISFGLSKSPYYKNSQFINGVYSIDDPYLYSHFKRTGFKGSNIDLLTRKKKPQNITIYGNTLTTITFMNGLLNRGVHPSRINYVMPPKTFQKQTKFENNKQRLEQEDKMIFDPDQFENEEVKNKVFDIMLKLGIKIHYGFTLYELKVGKEGFGLNSEDVLQEVIFRKQADNYEELKIEIQRKEQELQEFKDNSENNMSKDMYGEQEEGENQLEVLAREIEQLKASEYDYLQLDSRFFITSGLIDIDKEIFNIIHENGLVYNGRLIVKSNFQTTQENIFACGKICEFSQRYKHHSVGKSLRLDKYNGRELGQKLSKCILEQLNLSYLTSQTYSVDELPQLYMPIGQGGIVPYKLYYYYIKKNDFSKPKQLQQQPSKPIVSDNFKDSLGHFLQFDVDPNGLIESLTYFGSEAVHIPSLIHFIELSVRYLNRLDQRGKLISNVSEFLSENWAIALYHEWFSEFRHITKSEMLKNELIDQVLEKSQEYARDGRYMDDNFFEEIKKLITRDIVENIQEESLTYVLCSKKETQLKQQLKQNIMSKNSRFSFPKAPRFPSLRQVNDIPFYNIPSTIKKRSISLGERLPIKNISNTPSPQHYALQDTKSQMKKSFGIGRDRMYQPMKSQSQTPGPQVYKLPNTLKKISYSIRPRLKLQTESSITPGPGTYHIVVNRLKTIF</sequence>
<feature type="coiled-coil region" evidence="1">
    <location>
        <begin position="648"/>
        <end position="675"/>
    </location>
</feature>
<gene>
    <name evidence="5" type="ORF">PPENT_87.1.T1630047</name>
</gene>
<feature type="coiled-coil region" evidence="1">
    <location>
        <begin position="1254"/>
        <end position="1314"/>
    </location>
</feature>
<evidence type="ECO:0000256" key="1">
    <source>
        <dbReference type="SAM" id="Coils"/>
    </source>
</evidence>
<protein>
    <recommendedName>
        <fullName evidence="7">Cilia- and flagella-associated protein 61 N-terminal domain-containing protein</fullName>
    </recommendedName>
</protein>
<keyword evidence="6" id="KW-1185">Reference proteome</keyword>
<reference evidence="5" key="1">
    <citation type="submission" date="2021-01" db="EMBL/GenBank/DDBJ databases">
        <authorList>
            <consortium name="Genoscope - CEA"/>
            <person name="William W."/>
        </authorList>
    </citation>
    <scope>NUCLEOTIDE SEQUENCE</scope>
</reference>
<evidence type="ECO:0000256" key="2">
    <source>
        <dbReference type="SAM" id="MobiDB-lite"/>
    </source>
</evidence>
<dbReference type="InterPro" id="IPR056299">
    <property type="entry name" value="CFAP61_dimer"/>
</dbReference>
<evidence type="ECO:0008006" key="7">
    <source>
        <dbReference type="Google" id="ProtNLM"/>
    </source>
</evidence>
<feature type="region of interest" description="Disordered" evidence="2">
    <location>
        <begin position="457"/>
        <end position="483"/>
    </location>
</feature>
<dbReference type="Pfam" id="PF23150">
    <property type="entry name" value="CFAP61_dimer"/>
    <property type="match status" value="1"/>
</dbReference>
<accession>A0A8S1YEQ9</accession>
<dbReference type="PANTHER" id="PTHR21178:SF8">
    <property type="entry name" value="CILIA- AND FLAGELLA-ASSOCIATED PROTEIN 61"/>
    <property type="match status" value="1"/>
</dbReference>
<dbReference type="Proteomes" id="UP000689195">
    <property type="component" value="Unassembled WGS sequence"/>
</dbReference>
<dbReference type="Pfam" id="PF16092">
    <property type="entry name" value="CFAP61_N"/>
    <property type="match status" value="1"/>
</dbReference>
<organism evidence="5 6">
    <name type="scientific">Paramecium pentaurelia</name>
    <dbReference type="NCBI Taxonomy" id="43138"/>
    <lineage>
        <taxon>Eukaryota</taxon>
        <taxon>Sar</taxon>
        <taxon>Alveolata</taxon>
        <taxon>Ciliophora</taxon>
        <taxon>Intramacronucleata</taxon>
        <taxon>Oligohymenophorea</taxon>
        <taxon>Peniculida</taxon>
        <taxon>Parameciidae</taxon>
        <taxon>Paramecium</taxon>
    </lineage>
</organism>
<comment type="caution">
    <text evidence="5">The sequence shown here is derived from an EMBL/GenBank/DDBJ whole genome shotgun (WGS) entry which is preliminary data.</text>
</comment>
<dbReference type="InterPro" id="IPR038884">
    <property type="entry name" value="CFAP61"/>
</dbReference>
<evidence type="ECO:0000259" key="4">
    <source>
        <dbReference type="Pfam" id="PF23150"/>
    </source>
</evidence>
<dbReference type="InterPro" id="IPR032151">
    <property type="entry name" value="CFAP61_N"/>
</dbReference>
<evidence type="ECO:0000313" key="5">
    <source>
        <dbReference type="EMBL" id="CAD8211367.1"/>
    </source>
</evidence>
<proteinExistence type="predicted"/>
<feature type="domain" description="CFAP61 dimerisation" evidence="4">
    <location>
        <begin position="1426"/>
        <end position="1541"/>
    </location>
</feature>
<name>A0A8S1YEQ9_9CILI</name>
<evidence type="ECO:0000259" key="3">
    <source>
        <dbReference type="Pfam" id="PF16092"/>
    </source>
</evidence>